<accession>F6G9E7</accession>
<dbReference type="PATRIC" id="fig|1031711.3.peg.4298"/>
<dbReference type="Proteomes" id="UP000007953">
    <property type="component" value="Plasmid megaplasmid"/>
</dbReference>
<gene>
    <name evidence="1" type="ordered locus">RSPO_m01099</name>
</gene>
<name>F6G9E7_RALS8</name>
<organism evidence="1 2">
    <name type="scientific">Ralstonia solanacearum (strain Po82)</name>
    <dbReference type="NCBI Taxonomy" id="1031711"/>
    <lineage>
        <taxon>Bacteria</taxon>
        <taxon>Pseudomonadati</taxon>
        <taxon>Pseudomonadota</taxon>
        <taxon>Betaproteobacteria</taxon>
        <taxon>Burkholderiales</taxon>
        <taxon>Burkholderiaceae</taxon>
        <taxon>Ralstonia</taxon>
        <taxon>Ralstonia solanacearum species complex</taxon>
    </lineage>
</organism>
<dbReference type="AlphaFoldDB" id="F6G9E7"/>
<evidence type="ECO:0000313" key="1">
    <source>
        <dbReference type="EMBL" id="AEG71735.1"/>
    </source>
</evidence>
<protein>
    <submittedName>
        <fullName evidence="1">Uncharacterized protein</fullName>
    </submittedName>
</protein>
<reference evidence="1 2" key="1">
    <citation type="journal article" date="2011" name="J. Bacteriol.">
        <title>Complete genome sequence of the plant pathogen Ralstonia solanacearum strain Po82.</title>
        <authorList>
            <person name="Xu J."/>
            <person name="Zheng H.J."/>
            <person name="Liu L."/>
            <person name="Pan Z.C."/>
            <person name="Prior P."/>
            <person name="Tang B."/>
            <person name="Xu J.S."/>
            <person name="Zhang H."/>
            <person name="Tian Q."/>
            <person name="Zhang L.Q."/>
            <person name="Feng J."/>
        </authorList>
    </citation>
    <scope>NUCLEOTIDE SEQUENCE [LARGE SCALE GENOMIC DNA]</scope>
    <source>
        <strain evidence="1 2">Po82</strain>
        <plasmid evidence="1">megaplasmid</plasmid>
    </source>
</reference>
<proteinExistence type="predicted"/>
<geneLocation type="plasmid" evidence="2"/>
<evidence type="ECO:0000313" key="2">
    <source>
        <dbReference type="Proteomes" id="UP000007953"/>
    </source>
</evidence>
<dbReference type="EMBL" id="CP002820">
    <property type="protein sequence ID" value="AEG71735.1"/>
    <property type="molecule type" value="Genomic_DNA"/>
</dbReference>
<keyword evidence="1" id="KW-0614">Plasmid</keyword>
<sequence>MGALALARDGFSAAGLPTSSRCATSVKDGLFPLRLPRAHLALPSQRAQYPVARSRMRFDIETTKALPTEWGHEMPPVNSGAR</sequence>
<dbReference type="HOGENOM" id="CLU_2555825_0_0_4"/>
<dbReference type="KEGG" id="rsn:RSPO_m01099"/>